<comment type="caution">
    <text evidence="9">The sequence shown here is derived from an EMBL/GenBank/DDBJ whole genome shotgun (WGS) entry which is preliminary data.</text>
</comment>
<dbReference type="AlphaFoldDB" id="A0AA87NNA2"/>
<dbReference type="InterPro" id="IPR004869">
    <property type="entry name" value="MMPL_dom"/>
</dbReference>
<feature type="transmembrane region" description="Helical" evidence="7">
    <location>
        <begin position="222"/>
        <end position="241"/>
    </location>
</feature>
<dbReference type="InterPro" id="IPR000731">
    <property type="entry name" value="SSD"/>
</dbReference>
<keyword evidence="3 7" id="KW-0812">Transmembrane</keyword>
<feature type="region of interest" description="Disordered" evidence="6">
    <location>
        <begin position="531"/>
        <end position="601"/>
    </location>
</feature>
<feature type="compositionally biased region" description="Low complexity" evidence="6">
    <location>
        <begin position="592"/>
        <end position="601"/>
    </location>
</feature>
<comment type="subcellular location">
    <subcellularLocation>
        <location evidence="1">Cell membrane</location>
        <topology evidence="1">Multi-pass membrane protein</topology>
    </subcellularLocation>
</comment>
<feature type="transmembrane region" description="Helical" evidence="7">
    <location>
        <begin position="17"/>
        <end position="34"/>
    </location>
</feature>
<dbReference type="InterPro" id="IPR050545">
    <property type="entry name" value="Mycobact_MmpL"/>
</dbReference>
<dbReference type="Proteomes" id="UP000014634">
    <property type="component" value="Unassembled WGS sequence"/>
</dbReference>
<name>A0AA87NNA2_TREMD</name>
<keyword evidence="2" id="KW-1003">Cell membrane</keyword>
<evidence type="ECO:0000256" key="1">
    <source>
        <dbReference type="ARBA" id="ARBA00004651"/>
    </source>
</evidence>
<dbReference type="SUPFAM" id="SSF82866">
    <property type="entry name" value="Multidrug efflux transporter AcrB transmembrane domain"/>
    <property type="match status" value="2"/>
</dbReference>
<evidence type="ECO:0000313" key="10">
    <source>
        <dbReference type="Proteomes" id="UP000014634"/>
    </source>
</evidence>
<dbReference type="PANTHER" id="PTHR33406:SF13">
    <property type="entry name" value="MEMBRANE PROTEIN YDFJ"/>
    <property type="match status" value="1"/>
</dbReference>
<feature type="transmembrane region" description="Helical" evidence="7">
    <location>
        <begin position="848"/>
        <end position="871"/>
    </location>
</feature>
<feature type="transmembrane region" description="Helical" evidence="7">
    <location>
        <begin position="883"/>
        <end position="906"/>
    </location>
</feature>
<feature type="transmembrane region" description="Helical" evidence="7">
    <location>
        <begin position="248"/>
        <end position="268"/>
    </location>
</feature>
<evidence type="ECO:0000259" key="8">
    <source>
        <dbReference type="PROSITE" id="PS50156"/>
    </source>
</evidence>
<feature type="transmembrane region" description="Helical" evidence="7">
    <location>
        <begin position="320"/>
        <end position="347"/>
    </location>
</feature>
<feature type="transmembrane region" description="Helical" evidence="7">
    <location>
        <begin position="780"/>
        <end position="800"/>
    </location>
</feature>
<dbReference type="PROSITE" id="PS50156">
    <property type="entry name" value="SSD"/>
    <property type="match status" value="2"/>
</dbReference>
<feature type="transmembrane region" description="Helical" evidence="7">
    <location>
        <begin position="353"/>
        <end position="378"/>
    </location>
</feature>
<dbReference type="Pfam" id="PF03176">
    <property type="entry name" value="MMPL"/>
    <property type="match status" value="2"/>
</dbReference>
<dbReference type="PANTHER" id="PTHR33406">
    <property type="entry name" value="MEMBRANE PROTEIN MJ1562-RELATED"/>
    <property type="match status" value="1"/>
</dbReference>
<dbReference type="RefSeq" id="WP_016522395.1">
    <property type="nucleotide sequence ID" value="NZ_KE332517.1"/>
</dbReference>
<feature type="transmembrane region" description="Helical" evidence="7">
    <location>
        <begin position="418"/>
        <end position="438"/>
    </location>
</feature>
<evidence type="ECO:0000256" key="4">
    <source>
        <dbReference type="ARBA" id="ARBA00022989"/>
    </source>
</evidence>
<keyword evidence="4 7" id="KW-1133">Transmembrane helix</keyword>
<proteinExistence type="predicted"/>
<evidence type="ECO:0000256" key="6">
    <source>
        <dbReference type="SAM" id="MobiDB-lite"/>
    </source>
</evidence>
<sequence length="922" mass="101040">MNLKNALVKRLYKHPRIILGIILGITLFFALQLPRIRFDNNNFRFIPESDPSRIADAEMAKIFGDSVPLLIGIQRHYSTVVDREFLEKMQELDKQLLALPLVKNVVSLTTTTHIEAADDSIVNEKLVPERLTGSPEELKTITERLRSMDTYNRSLVSDDLKATQSIIFLNIKQEESGSPETVSVCREIMRITEEWDFPDSVTYVTGAPVFSEIVNEATSHDLMFLVPIVVIIVAGVLFFSFRRFTGVFLPLLTVIISCIWAIGAMALLQIPLTILSTVLPVILIAVGSAYGIHVINHYFDEVTQSKEISRETHSAQIVEAMSRVIPPVFLAALTTFAGFVSFCFTSVVPIFEFGIFSSFGVLSAFIVAVTLIPAILILRGPRNPTIGGRFGAKSSHSGIIDRIIADTLMIVHAHKRSVLLVSLGCIIFAGLGISKLVIDNVLMEYFEPDVQVVKADPFIRENFGGSKLLNLVIKGTKQGDVIRPDVLQAIDSLAEYAEENIPEVGKITSLADVIKRFNQVYNADAPAAGLAATGHTPQSSSDGQTAATSTVVSGANSTEKEEDSFGDFGDFGDADSSWGFDDVDTWSDSEPSASASGKAGYAAMETQKEPVYTFSEIIEKLAEAQTARRGRYVSATEVIDALKKDVNYKGAAYYEIPTDPHKYGKETQEELTALIQNYLLLMAGNVQDFIDDTYTPTTLKVNIQLRTLGQQDSEQALQAIMAYVKDNFPKDISVEPNGSMFIEQSLNTLVVQSQLISVAVSFGIVFLILAVYYRSIIAGIIGIIPLMISVALNFGFMGIVGIKLNIGTAMVASFAIGIGIDYTIHYLAAYHHEYTKRRDDRNFLIHTFYGSGKAILFNAVSVGAGFAVLMLSKFNMLSELGLLIALVMGTSSFASLTVLPTILSIVKPRFITKPLPEDSVEP</sequence>
<feature type="transmembrane region" description="Helical" evidence="7">
    <location>
        <begin position="806"/>
        <end position="828"/>
    </location>
</feature>
<feature type="compositionally biased region" description="Acidic residues" evidence="6">
    <location>
        <begin position="560"/>
        <end position="573"/>
    </location>
</feature>
<protein>
    <recommendedName>
        <fullName evidence="8">SSD domain-containing protein</fullName>
    </recommendedName>
</protein>
<dbReference type="Gene3D" id="1.20.1640.10">
    <property type="entry name" value="Multidrug efflux transporter AcrB transmembrane domain"/>
    <property type="match status" value="2"/>
</dbReference>
<evidence type="ECO:0000313" key="9">
    <source>
        <dbReference type="EMBL" id="EPF29697.1"/>
    </source>
</evidence>
<dbReference type="GO" id="GO:0005886">
    <property type="term" value="C:plasma membrane"/>
    <property type="evidence" value="ECO:0007669"/>
    <property type="project" value="UniProtKB-SubCell"/>
</dbReference>
<feature type="domain" description="SSD" evidence="8">
    <location>
        <begin position="779"/>
        <end position="905"/>
    </location>
</feature>
<keyword evidence="5 7" id="KW-0472">Membrane</keyword>
<dbReference type="EMBL" id="ATFE01000003">
    <property type="protein sequence ID" value="EPF29697.1"/>
    <property type="molecule type" value="Genomic_DNA"/>
</dbReference>
<evidence type="ECO:0000256" key="5">
    <source>
        <dbReference type="ARBA" id="ARBA00023136"/>
    </source>
</evidence>
<reference evidence="9 10" key="1">
    <citation type="submission" date="2013-04" db="EMBL/GenBank/DDBJ databases">
        <title>The Genome Sequence of Treponema medium ATCC 700293.</title>
        <authorList>
            <consortium name="The Broad Institute Genomics Platform"/>
            <person name="Earl A."/>
            <person name="Ward D."/>
            <person name="Feldgarden M."/>
            <person name="Gevers D."/>
            <person name="Leonetti C."/>
            <person name="Blanton J.M."/>
            <person name="Dewhirst F.E."/>
            <person name="Izard J."/>
            <person name="Walker B."/>
            <person name="Young S."/>
            <person name="Zeng Q."/>
            <person name="Gargeya S."/>
            <person name="Fitzgerald M."/>
            <person name="Haas B."/>
            <person name="Abouelleil A."/>
            <person name="Allen A.W."/>
            <person name="Alvarado L."/>
            <person name="Arachchi H.M."/>
            <person name="Berlin A.M."/>
            <person name="Chapman S.B."/>
            <person name="Gainer-Dewar J."/>
            <person name="Goldberg J."/>
            <person name="Griggs A."/>
            <person name="Gujja S."/>
            <person name="Hansen M."/>
            <person name="Howarth C."/>
            <person name="Imamovic A."/>
            <person name="Ireland A."/>
            <person name="Larimer J."/>
            <person name="McCowan C."/>
            <person name="Murphy C."/>
            <person name="Pearson M."/>
            <person name="Poon T.W."/>
            <person name="Priest M."/>
            <person name="Roberts A."/>
            <person name="Saif S."/>
            <person name="Shea T."/>
            <person name="Sisk P."/>
            <person name="Sykes S."/>
            <person name="Wortman J."/>
            <person name="Nusbaum C."/>
            <person name="Birren B."/>
        </authorList>
    </citation>
    <scope>NUCLEOTIDE SEQUENCE [LARGE SCALE GENOMIC DNA]</scope>
    <source>
        <strain evidence="9 10">ATCC 700293</strain>
    </source>
</reference>
<evidence type="ECO:0000256" key="3">
    <source>
        <dbReference type="ARBA" id="ARBA00022692"/>
    </source>
</evidence>
<gene>
    <name evidence="9" type="ORF">HMPREF9195_00401</name>
</gene>
<feature type="compositionally biased region" description="Polar residues" evidence="6">
    <location>
        <begin position="535"/>
        <end position="557"/>
    </location>
</feature>
<feature type="transmembrane region" description="Helical" evidence="7">
    <location>
        <begin position="755"/>
        <end position="773"/>
    </location>
</feature>
<evidence type="ECO:0000256" key="2">
    <source>
        <dbReference type="ARBA" id="ARBA00022475"/>
    </source>
</evidence>
<feature type="transmembrane region" description="Helical" evidence="7">
    <location>
        <begin position="274"/>
        <end position="299"/>
    </location>
</feature>
<evidence type="ECO:0000256" key="7">
    <source>
        <dbReference type="SAM" id="Phobius"/>
    </source>
</evidence>
<organism evidence="9 10">
    <name type="scientific">Treponema medium ATCC 700293</name>
    <dbReference type="NCBI Taxonomy" id="1125700"/>
    <lineage>
        <taxon>Bacteria</taxon>
        <taxon>Pseudomonadati</taxon>
        <taxon>Spirochaetota</taxon>
        <taxon>Spirochaetia</taxon>
        <taxon>Spirochaetales</taxon>
        <taxon>Treponemataceae</taxon>
        <taxon>Treponema</taxon>
    </lineage>
</organism>
<accession>A0AA87NNA2</accession>
<feature type="domain" description="SSD" evidence="8">
    <location>
        <begin position="251"/>
        <end position="378"/>
    </location>
</feature>